<protein>
    <submittedName>
        <fullName evidence="1">Uncharacterized protein</fullName>
    </submittedName>
</protein>
<dbReference type="EMBL" id="CP036269">
    <property type="protein sequence ID" value="QDT42890.1"/>
    <property type="molecule type" value="Genomic_DNA"/>
</dbReference>
<name>A0A517RG97_9PLAN</name>
<evidence type="ECO:0000313" key="1">
    <source>
        <dbReference type="EMBL" id="QDT42890.1"/>
    </source>
</evidence>
<sequence length="49" mass="5520">MDEGDKPEVGFGVGFSEPLELQHETETAIDLSRVLKIIFSLMQRALSVW</sequence>
<dbReference type="Proteomes" id="UP000317171">
    <property type="component" value="Chromosome"/>
</dbReference>
<accession>A0A517RG97</accession>
<proteinExistence type="predicted"/>
<evidence type="ECO:0000313" key="2">
    <source>
        <dbReference type="Proteomes" id="UP000317171"/>
    </source>
</evidence>
<dbReference type="AlphaFoldDB" id="A0A517RG97"/>
<reference evidence="1 2" key="1">
    <citation type="submission" date="2019-02" db="EMBL/GenBank/DDBJ databases">
        <title>Deep-cultivation of Planctomycetes and their phenomic and genomic characterization uncovers novel biology.</title>
        <authorList>
            <person name="Wiegand S."/>
            <person name="Jogler M."/>
            <person name="Boedeker C."/>
            <person name="Pinto D."/>
            <person name="Vollmers J."/>
            <person name="Rivas-Marin E."/>
            <person name="Kohn T."/>
            <person name="Peeters S.H."/>
            <person name="Heuer A."/>
            <person name="Rast P."/>
            <person name="Oberbeckmann S."/>
            <person name="Bunk B."/>
            <person name="Jeske O."/>
            <person name="Meyerdierks A."/>
            <person name="Storesund J.E."/>
            <person name="Kallscheuer N."/>
            <person name="Luecker S."/>
            <person name="Lage O.M."/>
            <person name="Pohl T."/>
            <person name="Merkel B.J."/>
            <person name="Hornburger P."/>
            <person name="Mueller R.-W."/>
            <person name="Bruemmer F."/>
            <person name="Labrenz M."/>
            <person name="Spormann A.M."/>
            <person name="Op den Camp H."/>
            <person name="Overmann J."/>
            <person name="Amann R."/>
            <person name="Jetten M.S.M."/>
            <person name="Mascher T."/>
            <person name="Medema M.H."/>
            <person name="Devos D.P."/>
            <person name="Kaster A.-K."/>
            <person name="Ovreas L."/>
            <person name="Rohde M."/>
            <person name="Galperin M.Y."/>
            <person name="Jogler C."/>
        </authorList>
    </citation>
    <scope>NUCLEOTIDE SEQUENCE [LARGE SCALE GENOMIC DNA]</scope>
    <source>
        <strain evidence="1 2">Pan241w</strain>
    </source>
</reference>
<gene>
    <name evidence="1" type="ORF">Pan241w_29850</name>
</gene>
<keyword evidence="2" id="KW-1185">Reference proteome</keyword>
<dbReference type="KEGG" id="gaz:Pan241w_29850"/>
<organism evidence="1 2">
    <name type="scientific">Gimesia alba</name>
    <dbReference type="NCBI Taxonomy" id="2527973"/>
    <lineage>
        <taxon>Bacteria</taxon>
        <taxon>Pseudomonadati</taxon>
        <taxon>Planctomycetota</taxon>
        <taxon>Planctomycetia</taxon>
        <taxon>Planctomycetales</taxon>
        <taxon>Planctomycetaceae</taxon>
        <taxon>Gimesia</taxon>
    </lineage>
</organism>